<keyword evidence="3" id="KW-1185">Reference proteome</keyword>
<comment type="caution">
    <text evidence="2">The sequence shown here is derived from an EMBL/GenBank/DDBJ whole genome shotgun (WGS) entry which is preliminary data.</text>
</comment>
<feature type="coiled-coil region" evidence="1">
    <location>
        <begin position="414"/>
        <end position="441"/>
    </location>
</feature>
<name>A0ABU9XAV1_9GAMM</name>
<dbReference type="Proteomes" id="UP001461960">
    <property type="component" value="Unassembled WGS sequence"/>
</dbReference>
<evidence type="ECO:0000256" key="1">
    <source>
        <dbReference type="SAM" id="Coils"/>
    </source>
</evidence>
<accession>A0ABU9XAV1</accession>
<gene>
    <name evidence="2" type="ORF">AAIR29_13010</name>
</gene>
<sequence>MPDAIKPLSERPLALEALNCYLQLSPSTVSLSIPQTADVECSACQYAYKLPKGALRILEVSLPLSIMSSTADIETARLAIVKAAMIWQKQSVQRDEDSNTVTHKVLVLDVQLVDHQISDNDGIKEDKRLSVTTSINHSFGARYFMEHLIADVGKDEQLLQVFSRQDWYLAIERVQTPCDLWQFLDFHLTHINQSLISGVASFETETAIINQFMHSDTLLAQAIGVDNALIKNGLQDKPNSALVAMSLAQKQQDVSLQHAYQQHQKQASILWSQLSGQIISLASEPSITTNKKVVDAQTIWQRQLLDESLFSRHELIRTLYKHPERALTMKENGYVIHQHSYTSLGRHYVMIFYGKGKDTAQSRAVIQPRLQAIAQDVALRLPLVELHHIIVLGIEFVLESDDTYLDIDAWIQPVESMTQRERQLTKQLQRLNQQNKAQVQNSQSVDDGPSTRIQLNLNVPARPIKL</sequence>
<evidence type="ECO:0000313" key="2">
    <source>
        <dbReference type="EMBL" id="MEN2752550.1"/>
    </source>
</evidence>
<evidence type="ECO:0000313" key="3">
    <source>
        <dbReference type="Proteomes" id="UP001461960"/>
    </source>
</evidence>
<dbReference type="RefSeq" id="WP_345832608.1">
    <property type="nucleotide sequence ID" value="NZ_JBDGHN010000008.1"/>
</dbReference>
<proteinExistence type="predicted"/>
<keyword evidence="1" id="KW-0175">Coiled coil</keyword>
<reference evidence="2 3" key="1">
    <citation type="submission" date="2024-05" db="EMBL/GenBank/DDBJ databases">
        <authorList>
            <person name="Kim H.-Y."/>
            <person name="Kim E."/>
            <person name="Cai Y."/>
            <person name="Yang S.-M."/>
            <person name="Lee W."/>
        </authorList>
    </citation>
    <scope>NUCLEOTIDE SEQUENCE [LARGE SCALE GENOMIC DNA]</scope>
    <source>
        <strain evidence="2 3">FBL11</strain>
    </source>
</reference>
<protein>
    <submittedName>
        <fullName evidence="2">Uncharacterized protein</fullName>
    </submittedName>
</protein>
<organism evidence="2 3">
    <name type="scientific">Psychrobacter saeujeotis</name>
    <dbReference type="NCBI Taxonomy" id="3143436"/>
    <lineage>
        <taxon>Bacteria</taxon>
        <taxon>Pseudomonadati</taxon>
        <taxon>Pseudomonadota</taxon>
        <taxon>Gammaproteobacteria</taxon>
        <taxon>Moraxellales</taxon>
        <taxon>Moraxellaceae</taxon>
        <taxon>Psychrobacter</taxon>
    </lineage>
</organism>
<dbReference type="EMBL" id="JBDGHN010000008">
    <property type="protein sequence ID" value="MEN2752550.1"/>
    <property type="molecule type" value="Genomic_DNA"/>
</dbReference>